<dbReference type="InterPro" id="IPR005337">
    <property type="entry name" value="RapZ-like"/>
</dbReference>
<proteinExistence type="inferred from homology"/>
<dbReference type="InterPro" id="IPR053930">
    <property type="entry name" value="RapZ-like_N"/>
</dbReference>
<organism evidence="7 8">
    <name type="scientific">Brooklawnia propionicigenes</name>
    <dbReference type="NCBI Taxonomy" id="3041175"/>
    <lineage>
        <taxon>Bacteria</taxon>
        <taxon>Bacillati</taxon>
        <taxon>Actinomycetota</taxon>
        <taxon>Actinomycetes</taxon>
        <taxon>Propionibacteriales</taxon>
        <taxon>Propionibacteriaceae</taxon>
        <taxon>Brooklawnia</taxon>
    </lineage>
</organism>
<keyword evidence="8" id="KW-1185">Reference proteome</keyword>
<dbReference type="Pfam" id="PF03668">
    <property type="entry name" value="RapZ-like_N"/>
    <property type="match status" value="1"/>
</dbReference>
<dbReference type="RefSeq" id="WP_425332730.1">
    <property type="nucleotide sequence ID" value="NZ_AP028056.1"/>
</dbReference>
<accession>A0AAN0MF58</accession>
<dbReference type="PIRSF" id="PIRSF005052">
    <property type="entry name" value="P-loopkin"/>
    <property type="match status" value="1"/>
</dbReference>
<gene>
    <name evidence="7" type="primary">rapZ</name>
    <name evidence="7" type="ORF">brsh051_04800</name>
</gene>
<name>A0AAN0MF58_9ACTN</name>
<feature type="domain" description="RapZ C-terminal" evidence="6">
    <location>
        <begin position="179"/>
        <end position="296"/>
    </location>
</feature>
<dbReference type="InterPro" id="IPR053931">
    <property type="entry name" value="RapZ_C"/>
</dbReference>
<dbReference type="PANTHER" id="PTHR30448:SF0">
    <property type="entry name" value="RNASE ADAPTER PROTEIN RAPZ"/>
    <property type="match status" value="1"/>
</dbReference>
<evidence type="ECO:0000259" key="6">
    <source>
        <dbReference type="Pfam" id="PF22740"/>
    </source>
</evidence>
<evidence type="ECO:0000313" key="8">
    <source>
        <dbReference type="Proteomes" id="UP001431656"/>
    </source>
</evidence>
<protein>
    <submittedName>
        <fullName evidence="7">RNase adapter RapZ</fullName>
    </submittedName>
</protein>
<keyword evidence="3 4" id="KW-0342">GTP-binding</keyword>
<dbReference type="AlphaFoldDB" id="A0AAN0MF58"/>
<evidence type="ECO:0000256" key="3">
    <source>
        <dbReference type="ARBA" id="ARBA00023134"/>
    </source>
</evidence>
<sequence length="299" mass="32813">MGLVSEPQTSSQPESASPRVVIITGMSGAGRRTAAHAMEDLGWFVVDNLPPSMLSQLVETARRGGQNRVAVGLDVRSREMFDQLPRSLAQLEVQGIRCEICYLEASDVAIVRRQESSRRPLPLQGGGSIIQAVAKERRMLRNLRADADVVIDTSNLNVHQLAHRVGHIYGSGDDQATRFQIMSFGFKNGVPVDADMVFDVRFLPNPHWVPYLRPQTGLSREVSEYVLAQPGAAEFLDQLVSLIDIIGPGYFREGKRQATIAIGCTGGKHRSTAMSEAFAARLRAEGVQVSVLHRDLGRE</sequence>
<dbReference type="Proteomes" id="UP001431656">
    <property type="component" value="Chromosome"/>
</dbReference>
<dbReference type="NCBIfam" id="NF003828">
    <property type="entry name" value="PRK05416.1"/>
    <property type="match status" value="1"/>
</dbReference>
<evidence type="ECO:0000313" key="7">
    <source>
        <dbReference type="EMBL" id="BEH01199.1"/>
    </source>
</evidence>
<dbReference type="Pfam" id="PF22740">
    <property type="entry name" value="PapZ_C"/>
    <property type="match status" value="1"/>
</dbReference>
<evidence type="ECO:0000256" key="4">
    <source>
        <dbReference type="HAMAP-Rule" id="MF_00636"/>
    </source>
</evidence>
<dbReference type="KEGG" id="broo:brsh051_04800"/>
<dbReference type="GO" id="GO:0005524">
    <property type="term" value="F:ATP binding"/>
    <property type="evidence" value="ECO:0007669"/>
    <property type="project" value="UniProtKB-UniRule"/>
</dbReference>
<feature type="binding site" evidence="4">
    <location>
        <begin position="74"/>
        <end position="77"/>
    </location>
    <ligand>
        <name>GTP</name>
        <dbReference type="ChEBI" id="CHEBI:37565"/>
    </ligand>
</feature>
<dbReference type="PANTHER" id="PTHR30448">
    <property type="entry name" value="RNASE ADAPTER PROTEIN RAPZ"/>
    <property type="match status" value="1"/>
</dbReference>
<dbReference type="HAMAP" id="MF_00636">
    <property type="entry name" value="RapZ_like"/>
    <property type="match status" value="1"/>
</dbReference>
<dbReference type="SUPFAM" id="SSF52540">
    <property type="entry name" value="P-loop containing nucleoside triphosphate hydrolases"/>
    <property type="match status" value="1"/>
</dbReference>
<feature type="domain" description="RapZ-like N-terminal" evidence="5">
    <location>
        <begin position="20"/>
        <end position="168"/>
    </location>
</feature>
<evidence type="ECO:0000256" key="1">
    <source>
        <dbReference type="ARBA" id="ARBA00022741"/>
    </source>
</evidence>
<dbReference type="InterPro" id="IPR027417">
    <property type="entry name" value="P-loop_NTPase"/>
</dbReference>
<keyword evidence="1 4" id="KW-0547">Nucleotide-binding</keyword>
<dbReference type="EMBL" id="AP028056">
    <property type="protein sequence ID" value="BEH01199.1"/>
    <property type="molecule type" value="Genomic_DNA"/>
</dbReference>
<evidence type="ECO:0000259" key="5">
    <source>
        <dbReference type="Pfam" id="PF03668"/>
    </source>
</evidence>
<keyword evidence="2 4" id="KW-0067">ATP-binding</keyword>
<dbReference type="Gene3D" id="3.40.50.300">
    <property type="entry name" value="P-loop containing nucleotide triphosphate hydrolases"/>
    <property type="match status" value="1"/>
</dbReference>
<feature type="binding site" evidence="4">
    <location>
        <begin position="25"/>
        <end position="32"/>
    </location>
    <ligand>
        <name>ATP</name>
        <dbReference type="ChEBI" id="CHEBI:30616"/>
    </ligand>
</feature>
<reference evidence="7" key="1">
    <citation type="journal article" date="2024" name="Int. J. Syst. Evol. Microbiol.">
        <title>Brooklawnia propionicigenes sp. nov., a facultatively anaerobic, propionate-producing bacterium isolated from a methanogenic reactor treating waste from cattle farms.</title>
        <authorList>
            <person name="Akita Y."/>
            <person name="Ueki A."/>
            <person name="Tonouchi A."/>
            <person name="Sugawara Y."/>
            <person name="Honma S."/>
            <person name="Kaku N."/>
            <person name="Ueki K."/>
        </authorList>
    </citation>
    <scope>NUCLEOTIDE SEQUENCE</scope>
    <source>
        <strain evidence="7">SH051</strain>
    </source>
</reference>
<evidence type="ECO:0000256" key="2">
    <source>
        <dbReference type="ARBA" id="ARBA00022840"/>
    </source>
</evidence>
<dbReference type="GO" id="GO:0005525">
    <property type="term" value="F:GTP binding"/>
    <property type="evidence" value="ECO:0007669"/>
    <property type="project" value="UniProtKB-UniRule"/>
</dbReference>